<dbReference type="EMBL" id="LT670849">
    <property type="protein sequence ID" value="SHN83018.1"/>
    <property type="molecule type" value="Genomic_DNA"/>
</dbReference>
<evidence type="ECO:0000313" key="2">
    <source>
        <dbReference type="EMBL" id="SHN83018.1"/>
    </source>
</evidence>
<keyword evidence="1" id="KW-0812">Transmembrane</keyword>
<sequence>MHGGNFGAFEQVLMIGIVAALIAVILQVVVGFRTLAAVRRARLDENSAQQKIAIAQRFAAGLLAITVICMAVARYV</sequence>
<proteinExistence type="predicted"/>
<keyword evidence="1" id="KW-0472">Membrane</keyword>
<keyword evidence="3" id="KW-1185">Reference proteome</keyword>
<dbReference type="Proteomes" id="UP000184096">
    <property type="component" value="Chromosome I"/>
</dbReference>
<evidence type="ECO:0000313" key="3">
    <source>
        <dbReference type="Proteomes" id="UP000184096"/>
    </source>
</evidence>
<keyword evidence="1" id="KW-1133">Transmembrane helix</keyword>
<feature type="transmembrane region" description="Helical" evidence="1">
    <location>
        <begin position="12"/>
        <end position="36"/>
    </location>
</feature>
<dbReference type="RefSeq" id="WP_244553053.1">
    <property type="nucleotide sequence ID" value="NZ_LT670849.1"/>
</dbReference>
<organism evidence="2 3">
    <name type="scientific">Bradyrhizobium erythrophlei</name>
    <dbReference type="NCBI Taxonomy" id="1437360"/>
    <lineage>
        <taxon>Bacteria</taxon>
        <taxon>Pseudomonadati</taxon>
        <taxon>Pseudomonadota</taxon>
        <taxon>Alphaproteobacteria</taxon>
        <taxon>Hyphomicrobiales</taxon>
        <taxon>Nitrobacteraceae</taxon>
        <taxon>Bradyrhizobium</taxon>
    </lineage>
</organism>
<evidence type="ECO:0000256" key="1">
    <source>
        <dbReference type="SAM" id="Phobius"/>
    </source>
</evidence>
<protein>
    <submittedName>
        <fullName evidence="2">Uncharacterized protein</fullName>
    </submittedName>
</protein>
<accession>A0A1M7UJ93</accession>
<name>A0A1M7UJ93_9BRAD</name>
<feature type="transmembrane region" description="Helical" evidence="1">
    <location>
        <begin position="57"/>
        <end position="75"/>
    </location>
</feature>
<reference evidence="3" key="1">
    <citation type="submission" date="2016-11" db="EMBL/GenBank/DDBJ databases">
        <authorList>
            <person name="Varghese N."/>
            <person name="Submissions S."/>
        </authorList>
    </citation>
    <scope>NUCLEOTIDE SEQUENCE [LARGE SCALE GENOMIC DNA]</scope>
    <source>
        <strain evidence="3">GAS401</strain>
    </source>
</reference>
<dbReference type="AlphaFoldDB" id="A0A1M7UJ93"/>
<gene>
    <name evidence="2" type="ORF">SAMN05444170_5375</name>
</gene>